<organism evidence="3 4">
    <name type="scientific">Pseudobowmanella zhangzhouensis</name>
    <dbReference type="NCBI Taxonomy" id="1537679"/>
    <lineage>
        <taxon>Bacteria</taxon>
        <taxon>Pseudomonadati</taxon>
        <taxon>Pseudomonadota</taxon>
        <taxon>Gammaproteobacteria</taxon>
        <taxon>Alteromonadales</taxon>
        <taxon>Alteromonadaceae</taxon>
    </lineage>
</organism>
<dbReference type="EMBL" id="JBHSUS010000001">
    <property type="protein sequence ID" value="MFC6441290.1"/>
    <property type="molecule type" value="Genomic_DNA"/>
</dbReference>
<feature type="domain" description="SPOR" evidence="2">
    <location>
        <begin position="69"/>
        <end position="149"/>
    </location>
</feature>
<dbReference type="Gene3D" id="3.30.70.1070">
    <property type="entry name" value="Sporulation related repeat"/>
    <property type="match status" value="1"/>
</dbReference>
<dbReference type="InterPro" id="IPR007730">
    <property type="entry name" value="SPOR-like_dom"/>
</dbReference>
<comment type="caution">
    <text evidence="3">The sequence shown here is derived from an EMBL/GenBank/DDBJ whole genome shotgun (WGS) entry which is preliminary data.</text>
</comment>
<sequence length="149" mass="16906">MLTLIVGAVLAYGLFMINGASDKPTPALSQKDAPVEKQQEPLPEVPQEKWEFIDTLENQEVEVEVPDDPAEQKDYQMQCGSFRIQDQAETMRAQLAMIGKEAFIKTTDGKNGIWHRVVLGPYHGKRAAERDRHQIRKLGITTCQIWGWN</sequence>
<dbReference type="PANTHER" id="PTHR38687:SF2">
    <property type="entry name" value="CELL DIVISION PROTEIN FTSN"/>
    <property type="match status" value="1"/>
</dbReference>
<dbReference type="InterPro" id="IPR036680">
    <property type="entry name" value="SPOR-like_sf"/>
</dbReference>
<evidence type="ECO:0000313" key="3">
    <source>
        <dbReference type="EMBL" id="MFC6441290.1"/>
    </source>
</evidence>
<evidence type="ECO:0000313" key="4">
    <source>
        <dbReference type="Proteomes" id="UP001596364"/>
    </source>
</evidence>
<dbReference type="InterPro" id="IPR052521">
    <property type="entry name" value="Cell_div_SPOR-domain"/>
</dbReference>
<proteinExistence type="predicted"/>
<accession>A0ABW1XRD6</accession>
<dbReference type="SUPFAM" id="SSF110997">
    <property type="entry name" value="Sporulation related repeat"/>
    <property type="match status" value="1"/>
</dbReference>
<dbReference type="Proteomes" id="UP001596364">
    <property type="component" value="Unassembled WGS sequence"/>
</dbReference>
<reference evidence="4" key="1">
    <citation type="journal article" date="2019" name="Int. J. Syst. Evol. Microbiol.">
        <title>The Global Catalogue of Microorganisms (GCM) 10K type strain sequencing project: providing services to taxonomists for standard genome sequencing and annotation.</title>
        <authorList>
            <consortium name="The Broad Institute Genomics Platform"/>
            <consortium name="The Broad Institute Genome Sequencing Center for Infectious Disease"/>
            <person name="Wu L."/>
            <person name="Ma J."/>
        </authorList>
    </citation>
    <scope>NUCLEOTIDE SEQUENCE [LARGE SCALE GENOMIC DNA]</scope>
    <source>
        <strain evidence="4">CGMCC 1.16031</strain>
    </source>
</reference>
<dbReference type="PANTHER" id="PTHR38687">
    <property type="entry name" value="CELL DIVISION PROTEIN DEDD-RELATED"/>
    <property type="match status" value="1"/>
</dbReference>
<feature type="region of interest" description="Disordered" evidence="1">
    <location>
        <begin position="25"/>
        <end position="46"/>
    </location>
</feature>
<keyword evidence="4" id="KW-1185">Reference proteome</keyword>
<name>A0ABW1XRD6_9ALTE</name>
<dbReference type="RefSeq" id="WP_254426558.1">
    <property type="nucleotide sequence ID" value="NZ_JBHSUS010000001.1"/>
</dbReference>
<gene>
    <name evidence="3" type="ORF">ACFP85_14145</name>
</gene>
<protein>
    <submittedName>
        <fullName evidence="3">SPOR domain-containing protein</fullName>
    </submittedName>
</protein>
<dbReference type="Pfam" id="PF05036">
    <property type="entry name" value="SPOR"/>
    <property type="match status" value="1"/>
</dbReference>
<evidence type="ECO:0000259" key="2">
    <source>
        <dbReference type="PROSITE" id="PS51724"/>
    </source>
</evidence>
<dbReference type="PROSITE" id="PS51724">
    <property type="entry name" value="SPOR"/>
    <property type="match status" value="1"/>
</dbReference>
<evidence type="ECO:0000256" key="1">
    <source>
        <dbReference type="SAM" id="MobiDB-lite"/>
    </source>
</evidence>